<name>C4WNR9_9HYPH</name>
<comment type="caution">
    <text evidence="1">The sequence shown here is derived from an EMBL/GenBank/DDBJ whole genome shotgun (WGS) entry which is preliminary data.</text>
</comment>
<dbReference type="HOGENOM" id="CLU_3330890_0_0_5"/>
<gene>
    <name evidence="1" type="ORF">OINT_2001196</name>
</gene>
<dbReference type="AlphaFoldDB" id="C4WNR9"/>
<sequence>MKILVGAILLSDRDYILRMLKPVVSVCLFSKHLSGANK</sequence>
<protein>
    <submittedName>
        <fullName evidence="1">Uncharacterized protein</fullName>
    </submittedName>
</protein>
<accession>C4WNR9</accession>
<dbReference type="EMBL" id="ACQA01000002">
    <property type="protein sequence ID" value="EEQ93996.1"/>
    <property type="molecule type" value="Genomic_DNA"/>
</dbReference>
<proteinExistence type="predicted"/>
<evidence type="ECO:0000313" key="2">
    <source>
        <dbReference type="Proteomes" id="UP000004386"/>
    </source>
</evidence>
<reference evidence="1 2" key="1">
    <citation type="submission" date="2009-05" db="EMBL/GenBank/DDBJ databases">
        <authorList>
            <person name="Setubal J.C."/>
            <person name="Boyle S."/>
            <person name="Crasta O.R."/>
            <person name="Gillespie J.J."/>
            <person name="Kenyon R.W."/>
            <person name="Lu J."/>
            <person name="Mane S."/>
            <person name="Nagrani S."/>
            <person name="Shallom J.M."/>
            <person name="Shallom S."/>
            <person name="Shukla M."/>
            <person name="Snyder E.E."/>
            <person name="Sobral B.W."/>
            <person name="Wattam A.R."/>
            <person name="Will R."/>
            <person name="Williams K."/>
            <person name="Yoo H."/>
            <person name="Munk C."/>
            <person name="Tapia R."/>
            <person name="Green L."/>
            <person name="Rogers Y."/>
            <person name="Detter J.C."/>
            <person name="Bruce D."/>
            <person name="Brettin T.S."/>
            <person name="Tsolis R."/>
        </authorList>
    </citation>
    <scope>NUCLEOTIDE SEQUENCE [LARGE SCALE GENOMIC DNA]</scope>
    <source>
        <strain evidence="1 2">LMG 3301</strain>
    </source>
</reference>
<dbReference type="Proteomes" id="UP000004386">
    <property type="component" value="Unassembled WGS sequence"/>
</dbReference>
<organism evidence="1 2">
    <name type="scientific">Brucella intermedia LMG 3301</name>
    <dbReference type="NCBI Taxonomy" id="641118"/>
    <lineage>
        <taxon>Bacteria</taxon>
        <taxon>Pseudomonadati</taxon>
        <taxon>Pseudomonadota</taxon>
        <taxon>Alphaproteobacteria</taxon>
        <taxon>Hyphomicrobiales</taxon>
        <taxon>Brucellaceae</taxon>
        <taxon>Brucella/Ochrobactrum group</taxon>
        <taxon>Brucella</taxon>
    </lineage>
</organism>
<evidence type="ECO:0000313" key="1">
    <source>
        <dbReference type="EMBL" id="EEQ93996.1"/>
    </source>
</evidence>